<feature type="region of interest" description="Disordered" evidence="5">
    <location>
        <begin position="209"/>
        <end position="256"/>
    </location>
</feature>
<feature type="region of interest" description="Disordered" evidence="5">
    <location>
        <begin position="1"/>
        <end position="145"/>
    </location>
</feature>
<reference evidence="8 9" key="1">
    <citation type="submission" date="2015-04" db="EMBL/GenBank/DDBJ databases">
        <authorList>
            <person name="Heijne W.H."/>
            <person name="Fedorova N.D."/>
            <person name="Nierman W.C."/>
            <person name="Vollebregt A.W."/>
            <person name="Zhao Z."/>
            <person name="Wu L."/>
            <person name="Kumar M."/>
            <person name="Stam H."/>
            <person name="van den Berg M.A."/>
            <person name="Pel H.J."/>
        </authorList>
    </citation>
    <scope>NUCLEOTIDE SEQUENCE [LARGE SCALE GENOMIC DNA]</scope>
    <source>
        <strain evidence="8 9">CBS 393.64</strain>
    </source>
</reference>
<evidence type="ECO:0000259" key="7">
    <source>
        <dbReference type="PROSITE" id="PS50178"/>
    </source>
</evidence>
<dbReference type="Gene3D" id="3.30.40.10">
    <property type="entry name" value="Zinc/RING finger domain, C3HC4 (zinc finger)"/>
    <property type="match status" value="2"/>
</dbReference>
<feature type="compositionally biased region" description="Basic residues" evidence="5">
    <location>
        <begin position="292"/>
        <end position="301"/>
    </location>
</feature>
<keyword evidence="9" id="KW-1185">Reference proteome</keyword>
<dbReference type="STRING" id="1408163.A0A0F4YVZ5"/>
<evidence type="ECO:0000256" key="5">
    <source>
        <dbReference type="SAM" id="MobiDB-lite"/>
    </source>
</evidence>
<dbReference type="Proteomes" id="UP000053958">
    <property type="component" value="Unassembled WGS sequence"/>
</dbReference>
<sequence>MSSLSRSASSPSRPSASSRPAGLGRSLSANLENIRSEVISDSDGNGETQGRRASLLAVDRKRRLTATGQDDPAAPRRQPILTGGDPGSSRRADLQRPLPTLPSSGDVPGSSRATAIDLSSSPPPPPPPDSPSRQHSESTPTRQRLRDDIMEYILPRWQPDSEVTHCPICGTQFNFWYRKHHCRKCGRVVCASCSPHRITIPRQFIVRPPDQNRRRSTGAESSAQVVDLTWDDSPQSSSNPALGGGEEVRLCNPCVPDPNPDPPIGYGAIRSGLDRLSDSNWGATLPALPSSHPRHRAHHSLSRASQFYGQRPDMEAESDDRRGESRTGNSGEQFSPSRYGLPYDYQQSPPAYSTSRGQAVSDKKMGFRSDVVLTLCLVLDPSVRPSWNTLPGWNFRLLEHTTQPGAIFMDPERPRHAFRSQRPPIDERDLCPICSQPLPPRGSDGNEEAREAHIRDCIENSSRGARSPPPRGSPSSHAPHPMRMLSFTATEKDCVNEDGSAQECTICMEEYEVGESLARLECLCKFHKSCIVEWFERKKECPVHKVL</sequence>
<dbReference type="PROSITE" id="PS50089">
    <property type="entry name" value="ZF_RING_2"/>
    <property type="match status" value="1"/>
</dbReference>
<feature type="compositionally biased region" description="Low complexity" evidence="5">
    <location>
        <begin position="1"/>
        <end position="21"/>
    </location>
</feature>
<feature type="domain" description="FYVE-type" evidence="7">
    <location>
        <begin position="160"/>
        <end position="259"/>
    </location>
</feature>
<dbReference type="SUPFAM" id="SSF57850">
    <property type="entry name" value="RING/U-box"/>
    <property type="match status" value="1"/>
</dbReference>
<protein>
    <recommendedName>
        <fullName evidence="10">FYVE zinc finger protein</fullName>
    </recommendedName>
</protein>
<evidence type="ECO:0000313" key="8">
    <source>
        <dbReference type="EMBL" id="KKA22260.1"/>
    </source>
</evidence>
<dbReference type="SMART" id="SM00184">
    <property type="entry name" value="RING"/>
    <property type="match status" value="1"/>
</dbReference>
<evidence type="ECO:0000259" key="6">
    <source>
        <dbReference type="PROSITE" id="PS50089"/>
    </source>
</evidence>
<dbReference type="GeneID" id="25316044"/>
<evidence type="ECO:0008006" key="10">
    <source>
        <dbReference type="Google" id="ProtNLM"/>
    </source>
</evidence>
<dbReference type="GO" id="GO:0016567">
    <property type="term" value="P:protein ubiquitination"/>
    <property type="evidence" value="ECO:0007669"/>
    <property type="project" value="TreeGrafter"/>
</dbReference>
<dbReference type="InterPro" id="IPR000306">
    <property type="entry name" value="Znf_FYVE"/>
</dbReference>
<dbReference type="PROSITE" id="PS50178">
    <property type="entry name" value="ZF_FYVE"/>
    <property type="match status" value="1"/>
</dbReference>
<dbReference type="InterPro" id="IPR001841">
    <property type="entry name" value="Znf_RING"/>
</dbReference>
<dbReference type="EMBL" id="LASV01000146">
    <property type="protein sequence ID" value="KKA22260.1"/>
    <property type="molecule type" value="Genomic_DNA"/>
</dbReference>
<dbReference type="PANTHER" id="PTHR23164:SF29">
    <property type="entry name" value="E3 UBIQUITIN-PROTEIN LIGASE PIB1"/>
    <property type="match status" value="1"/>
</dbReference>
<dbReference type="SUPFAM" id="SSF57903">
    <property type="entry name" value="FYVE/PHD zinc finger"/>
    <property type="match status" value="1"/>
</dbReference>
<evidence type="ECO:0000256" key="2">
    <source>
        <dbReference type="ARBA" id="ARBA00022771"/>
    </source>
</evidence>
<dbReference type="RefSeq" id="XP_013328872.1">
    <property type="nucleotide sequence ID" value="XM_013473418.1"/>
</dbReference>
<feature type="domain" description="RING-type" evidence="6">
    <location>
        <begin position="504"/>
        <end position="545"/>
    </location>
</feature>
<dbReference type="CDD" id="cd16489">
    <property type="entry name" value="mRING-CH-C4HC2H_ZNRF"/>
    <property type="match status" value="1"/>
</dbReference>
<dbReference type="InterPro" id="IPR011011">
    <property type="entry name" value="Znf_FYVE_PHD"/>
</dbReference>
<dbReference type="OrthoDB" id="660555at2759"/>
<keyword evidence="3" id="KW-0862">Zinc</keyword>
<accession>A0A0F4YVZ5</accession>
<evidence type="ECO:0000256" key="3">
    <source>
        <dbReference type="ARBA" id="ARBA00022833"/>
    </source>
</evidence>
<evidence type="ECO:0000313" key="9">
    <source>
        <dbReference type="Proteomes" id="UP000053958"/>
    </source>
</evidence>
<feature type="compositionally biased region" description="Polar residues" evidence="5">
    <location>
        <begin position="345"/>
        <end position="358"/>
    </location>
</feature>
<dbReference type="Pfam" id="PF01363">
    <property type="entry name" value="FYVE"/>
    <property type="match status" value="1"/>
</dbReference>
<evidence type="ECO:0000256" key="4">
    <source>
        <dbReference type="PROSITE-ProRule" id="PRU00175"/>
    </source>
</evidence>
<organism evidence="8 9">
    <name type="scientific">Rasamsonia emersonii (strain ATCC 16479 / CBS 393.64 / IMI 116815)</name>
    <dbReference type="NCBI Taxonomy" id="1408163"/>
    <lineage>
        <taxon>Eukaryota</taxon>
        <taxon>Fungi</taxon>
        <taxon>Dikarya</taxon>
        <taxon>Ascomycota</taxon>
        <taxon>Pezizomycotina</taxon>
        <taxon>Eurotiomycetes</taxon>
        <taxon>Eurotiomycetidae</taxon>
        <taxon>Eurotiales</taxon>
        <taxon>Trichocomaceae</taxon>
        <taxon>Rasamsonia</taxon>
    </lineage>
</organism>
<dbReference type="Pfam" id="PF13639">
    <property type="entry name" value="zf-RING_2"/>
    <property type="match status" value="1"/>
</dbReference>
<proteinExistence type="predicted"/>
<dbReference type="AlphaFoldDB" id="A0A0F4YVZ5"/>
<comment type="caution">
    <text evidence="8">The sequence shown here is derived from an EMBL/GenBank/DDBJ whole genome shotgun (WGS) entry which is preliminary data.</text>
</comment>
<keyword evidence="2 4" id="KW-0863">Zinc-finger</keyword>
<dbReference type="InterPro" id="IPR017455">
    <property type="entry name" value="Znf_FYVE-rel"/>
</dbReference>
<gene>
    <name evidence="8" type="ORF">T310_3695</name>
</gene>
<dbReference type="SMART" id="SM00064">
    <property type="entry name" value="FYVE"/>
    <property type="match status" value="1"/>
</dbReference>
<evidence type="ECO:0000256" key="1">
    <source>
        <dbReference type="ARBA" id="ARBA00022723"/>
    </source>
</evidence>
<dbReference type="GO" id="GO:0008270">
    <property type="term" value="F:zinc ion binding"/>
    <property type="evidence" value="ECO:0007669"/>
    <property type="project" value="UniProtKB-KW"/>
</dbReference>
<keyword evidence="1" id="KW-0479">Metal-binding</keyword>
<dbReference type="InterPro" id="IPR013083">
    <property type="entry name" value="Znf_RING/FYVE/PHD"/>
</dbReference>
<name>A0A0F4YVZ5_RASE3</name>
<feature type="compositionally biased region" description="Pro residues" evidence="5">
    <location>
        <begin position="121"/>
        <end position="130"/>
    </location>
</feature>
<feature type="region of interest" description="Disordered" evidence="5">
    <location>
        <begin position="284"/>
        <end position="358"/>
    </location>
</feature>
<feature type="compositionally biased region" description="Polar residues" evidence="5">
    <location>
        <begin position="326"/>
        <end position="336"/>
    </location>
</feature>
<feature type="region of interest" description="Disordered" evidence="5">
    <location>
        <begin position="459"/>
        <end position="481"/>
    </location>
</feature>
<dbReference type="PANTHER" id="PTHR23164">
    <property type="entry name" value="EARLY ENDOSOME ANTIGEN 1"/>
    <property type="match status" value="1"/>
</dbReference>